<organism evidence="10 11">
    <name type="scientific">Ranatra chinensis</name>
    <dbReference type="NCBI Taxonomy" id="642074"/>
    <lineage>
        <taxon>Eukaryota</taxon>
        <taxon>Metazoa</taxon>
        <taxon>Ecdysozoa</taxon>
        <taxon>Arthropoda</taxon>
        <taxon>Hexapoda</taxon>
        <taxon>Insecta</taxon>
        <taxon>Pterygota</taxon>
        <taxon>Neoptera</taxon>
        <taxon>Paraneoptera</taxon>
        <taxon>Hemiptera</taxon>
        <taxon>Heteroptera</taxon>
        <taxon>Panheteroptera</taxon>
        <taxon>Nepomorpha</taxon>
        <taxon>Nepidae</taxon>
        <taxon>Ranatrinae</taxon>
        <taxon>Ranatra</taxon>
    </lineage>
</organism>
<dbReference type="EMBL" id="JBFDAA010000017">
    <property type="protein sequence ID" value="KAL1116804.1"/>
    <property type="molecule type" value="Genomic_DNA"/>
</dbReference>
<dbReference type="InterPro" id="IPR052097">
    <property type="entry name" value="SET-MYND_domain_protein"/>
</dbReference>
<dbReference type="GO" id="GO:0008270">
    <property type="term" value="F:zinc ion binding"/>
    <property type="evidence" value="ECO:0007669"/>
    <property type="project" value="UniProtKB-KW"/>
</dbReference>
<protein>
    <recommendedName>
        <fullName evidence="9">MYND-type domain-containing protein</fullName>
    </recommendedName>
</protein>
<evidence type="ECO:0000256" key="7">
    <source>
        <dbReference type="PROSITE-ProRule" id="PRU00134"/>
    </source>
</evidence>
<dbReference type="InterPro" id="IPR046341">
    <property type="entry name" value="SET_dom_sf"/>
</dbReference>
<evidence type="ECO:0000256" key="5">
    <source>
        <dbReference type="ARBA" id="ARBA00022771"/>
    </source>
</evidence>
<dbReference type="SUPFAM" id="SSF82199">
    <property type="entry name" value="SET domain"/>
    <property type="match status" value="1"/>
</dbReference>
<proteinExistence type="predicted"/>
<feature type="compositionally biased region" description="Basic residues" evidence="8">
    <location>
        <begin position="1"/>
        <end position="14"/>
    </location>
</feature>
<evidence type="ECO:0000259" key="9">
    <source>
        <dbReference type="PROSITE" id="PS50865"/>
    </source>
</evidence>
<evidence type="ECO:0000256" key="2">
    <source>
        <dbReference type="ARBA" id="ARBA00022679"/>
    </source>
</evidence>
<feature type="region of interest" description="Disordered" evidence="8">
    <location>
        <begin position="1"/>
        <end position="26"/>
    </location>
</feature>
<dbReference type="SUPFAM" id="SSF144232">
    <property type="entry name" value="HIT/MYND zinc finger-like"/>
    <property type="match status" value="1"/>
</dbReference>
<dbReference type="Gene3D" id="1.10.220.160">
    <property type="match status" value="1"/>
</dbReference>
<evidence type="ECO:0000313" key="11">
    <source>
        <dbReference type="Proteomes" id="UP001558652"/>
    </source>
</evidence>
<keyword evidence="6" id="KW-0862">Zinc</keyword>
<dbReference type="Gene3D" id="2.170.270.10">
    <property type="entry name" value="SET domain"/>
    <property type="match status" value="2"/>
</dbReference>
<dbReference type="GO" id="GO:0032259">
    <property type="term" value="P:methylation"/>
    <property type="evidence" value="ECO:0007669"/>
    <property type="project" value="UniProtKB-KW"/>
</dbReference>
<evidence type="ECO:0000256" key="4">
    <source>
        <dbReference type="ARBA" id="ARBA00022723"/>
    </source>
</evidence>
<keyword evidence="2" id="KW-0808">Transferase</keyword>
<evidence type="ECO:0000256" key="3">
    <source>
        <dbReference type="ARBA" id="ARBA00022691"/>
    </source>
</evidence>
<dbReference type="GO" id="GO:0008168">
    <property type="term" value="F:methyltransferase activity"/>
    <property type="evidence" value="ECO:0007669"/>
    <property type="project" value="UniProtKB-KW"/>
</dbReference>
<name>A0ABD0YLR3_9HEMI</name>
<comment type="caution">
    <text evidence="10">The sequence shown here is derived from an EMBL/GenBank/DDBJ whole genome shotgun (WGS) entry which is preliminary data.</text>
</comment>
<feature type="domain" description="MYND-type" evidence="9">
    <location>
        <begin position="84"/>
        <end position="123"/>
    </location>
</feature>
<dbReference type="Pfam" id="PF01753">
    <property type="entry name" value="zf-MYND"/>
    <property type="match status" value="1"/>
</dbReference>
<evidence type="ECO:0000256" key="6">
    <source>
        <dbReference type="ARBA" id="ARBA00022833"/>
    </source>
</evidence>
<keyword evidence="3" id="KW-0949">S-adenosyl-L-methionine</keyword>
<dbReference type="PANTHER" id="PTHR46165:SF5">
    <property type="entry name" value="RE32936P"/>
    <property type="match status" value="1"/>
</dbReference>
<dbReference type="CDD" id="cd10536">
    <property type="entry name" value="SET_SMYD4"/>
    <property type="match status" value="1"/>
</dbReference>
<keyword evidence="5 7" id="KW-0863">Zinc-finger</keyword>
<reference evidence="10 11" key="1">
    <citation type="submission" date="2024-07" db="EMBL/GenBank/DDBJ databases">
        <title>Chromosome-level genome assembly of the water stick insect Ranatra chinensis (Heteroptera: Nepidae).</title>
        <authorList>
            <person name="Liu X."/>
        </authorList>
    </citation>
    <scope>NUCLEOTIDE SEQUENCE [LARGE SCALE GENOMIC DNA]</scope>
    <source>
        <strain evidence="10">Cailab_2021Rc</strain>
        <tissue evidence="10">Muscle</tissue>
    </source>
</reference>
<dbReference type="AlphaFoldDB" id="A0ABD0YLR3"/>
<accession>A0ABD0YLR3</accession>
<gene>
    <name evidence="10" type="ORF">AAG570_005274</name>
</gene>
<keyword evidence="11" id="KW-1185">Reference proteome</keyword>
<keyword evidence="1" id="KW-0489">Methyltransferase</keyword>
<evidence type="ECO:0000256" key="1">
    <source>
        <dbReference type="ARBA" id="ARBA00022603"/>
    </source>
</evidence>
<keyword evidence="4" id="KW-0479">Metal-binding</keyword>
<dbReference type="PANTHER" id="PTHR46165">
    <property type="entry name" value="SET AND MYND DOMAIN-CONTAINING PROTEIN 4"/>
    <property type="match status" value="1"/>
</dbReference>
<dbReference type="Gene3D" id="6.10.140.2220">
    <property type="match status" value="1"/>
</dbReference>
<dbReference type="InterPro" id="IPR002893">
    <property type="entry name" value="Znf_MYND"/>
</dbReference>
<dbReference type="InterPro" id="IPR044421">
    <property type="entry name" value="SMYD4_SET"/>
</dbReference>
<evidence type="ECO:0000256" key="8">
    <source>
        <dbReference type="SAM" id="MobiDB-lite"/>
    </source>
</evidence>
<dbReference type="PROSITE" id="PS50865">
    <property type="entry name" value="ZF_MYND_2"/>
    <property type="match status" value="1"/>
</dbReference>
<dbReference type="Proteomes" id="UP001558652">
    <property type="component" value="Unassembled WGS sequence"/>
</dbReference>
<evidence type="ECO:0000313" key="10">
    <source>
        <dbReference type="EMBL" id="KAL1116804.1"/>
    </source>
</evidence>
<sequence>MASKRRNMFHKKKRQETTEIGNLPSVTDGPNPECANASKSIGPVQTKHAGRAMTAKAPISTGETLVVEPAYAAVLLTDKYGTHCLHCFNRLKSAIPCPKCSGVAFCSVNCQECAWQSYHKWECPYTELQIGSGMSVLCYLALRIVTQINMLYLNKVKPHVLDHKAQCRNPYVNNMFRHLDAISTLERLRLIAVQLKRNFRRLLLLVLVEHVSPLGRYLQLERMRVHRLEGHTKEREPKDFLHRTLMALFLLRILKDSGYFGDNVNADSDKLSEDEIFVGGQLLRHMQVLQYNAHEIYETVMKSPNEFSTSKTCYIGIGLYPTVALFNHECYPAVTRYASNGGYTHSKSHR</sequence>